<dbReference type="eggNOG" id="ENOG502R770">
    <property type="taxonomic scope" value="Eukaryota"/>
</dbReference>
<dbReference type="SUPFAM" id="SSF82153">
    <property type="entry name" value="FAS1 domain"/>
    <property type="match status" value="1"/>
</dbReference>
<evidence type="ECO:0000256" key="7">
    <source>
        <dbReference type="ARBA" id="ARBA00023136"/>
    </source>
</evidence>
<keyword evidence="3" id="KW-1003">Cell membrane</keyword>
<dbReference type="OrthoDB" id="286301at2759"/>
<dbReference type="RefSeq" id="XP_003540384.1">
    <property type="nucleotide sequence ID" value="XM_003540336.5"/>
</dbReference>
<reference evidence="14" key="2">
    <citation type="submission" date="2018-02" db="UniProtKB">
        <authorList>
            <consortium name="EnsemblPlants"/>
        </authorList>
    </citation>
    <scope>IDENTIFICATION</scope>
    <source>
        <strain evidence="14">Williams 82</strain>
    </source>
</reference>
<keyword evidence="4" id="KW-0336">GPI-anchor</keyword>
<name>A0A0R0H8B1_SOYBN</name>
<reference evidence="13 14" key="1">
    <citation type="journal article" date="2010" name="Nature">
        <title>Genome sequence of the palaeopolyploid soybean.</title>
        <authorList>
            <person name="Schmutz J."/>
            <person name="Cannon S.B."/>
            <person name="Schlueter J."/>
            <person name="Ma J."/>
            <person name="Mitros T."/>
            <person name="Nelson W."/>
            <person name="Hyten D.L."/>
            <person name="Song Q."/>
            <person name="Thelen J.J."/>
            <person name="Cheng J."/>
            <person name="Xu D."/>
            <person name="Hellsten U."/>
            <person name="May G.D."/>
            <person name="Yu Y."/>
            <person name="Sakurai T."/>
            <person name="Umezawa T."/>
            <person name="Bhattacharyya M.K."/>
            <person name="Sandhu D."/>
            <person name="Valliyodan B."/>
            <person name="Lindquist E."/>
            <person name="Peto M."/>
            <person name="Grant D."/>
            <person name="Shu S."/>
            <person name="Goodstein D."/>
            <person name="Barry K."/>
            <person name="Futrell-Griggs M."/>
            <person name="Abernathy B."/>
            <person name="Du J."/>
            <person name="Tian Z."/>
            <person name="Zhu L."/>
            <person name="Gill N."/>
            <person name="Joshi T."/>
            <person name="Libault M."/>
            <person name="Sethuraman A."/>
            <person name="Zhang X.-C."/>
            <person name="Shinozaki K."/>
            <person name="Nguyen H.T."/>
            <person name="Wing R.A."/>
            <person name="Cregan P."/>
            <person name="Specht J."/>
            <person name="Grimwood J."/>
            <person name="Rokhsar D."/>
            <person name="Stacey G."/>
            <person name="Shoemaker R.C."/>
            <person name="Jackson S.A."/>
        </authorList>
    </citation>
    <scope>NUCLEOTIDE SEQUENCE [LARGE SCALE GENOMIC DNA]</scope>
    <source>
        <strain evidence="14">cv. Williams 82</strain>
        <tissue evidence="13">Callus</tissue>
    </source>
</reference>
<evidence type="ECO:0000256" key="10">
    <source>
        <dbReference type="SAM" id="MobiDB-lite"/>
    </source>
</evidence>
<dbReference type="PROSITE" id="PS50213">
    <property type="entry name" value="FAS1"/>
    <property type="match status" value="1"/>
</dbReference>
<feature type="domain" description="FAS1" evidence="12">
    <location>
        <begin position="35"/>
        <end position="179"/>
    </location>
</feature>
<dbReference type="InterPro" id="IPR036378">
    <property type="entry name" value="FAS1_dom_sf"/>
</dbReference>
<dbReference type="PaxDb" id="3847-GLYMA12G33530.1"/>
<dbReference type="Pfam" id="PF02469">
    <property type="entry name" value="Fasciclin"/>
    <property type="match status" value="1"/>
</dbReference>
<sequence length="250" mass="26345">MASTCTPSTLILLTLTTFLIAQAQAQAPAPSPSGAVNLTAILEKGGQYTTLMKLLKDTQQLTQIESQLKSNSQGFTLFAPTDNAFQSLKPGALNKLSDDQKVKLILFHVTPKYYTISDLLTVSNPVRTQATEKEGTWGLNFTGQGGNQVNISTGVVQTQLNNPLREKFPLAVYQVDKVLLPLELFGTTKTRASSAAPSPKGSKSTPEIPSVGKAGSAPSDSPKDTNAANGMNVGFGLVLGLGFICMGALS</sequence>
<protein>
    <recommendedName>
        <fullName evidence="12">FAS1 domain-containing protein</fullName>
    </recommendedName>
</protein>
<gene>
    <name evidence="14" type="primary">LOC100500293</name>
    <name evidence="13" type="ORF">GLYMA_12G207600</name>
</gene>
<reference evidence="13" key="3">
    <citation type="submission" date="2018-07" db="EMBL/GenBank/DDBJ databases">
        <title>WGS assembly of Glycine max.</title>
        <authorList>
            <person name="Schmutz J."/>
            <person name="Cannon S."/>
            <person name="Schlueter J."/>
            <person name="Ma J."/>
            <person name="Mitros T."/>
            <person name="Nelson W."/>
            <person name="Hyten D."/>
            <person name="Song Q."/>
            <person name="Thelen J."/>
            <person name="Cheng J."/>
            <person name="Xu D."/>
            <person name="Hellsten U."/>
            <person name="May G."/>
            <person name="Yu Y."/>
            <person name="Sakurai T."/>
            <person name="Umezawa T."/>
            <person name="Bhattacharyya M."/>
            <person name="Sandhu D."/>
            <person name="Valliyodan B."/>
            <person name="Lindquist E."/>
            <person name="Peto M."/>
            <person name="Grant D."/>
            <person name="Shu S."/>
            <person name="Goodstein D."/>
            <person name="Barry K."/>
            <person name="Futrell-Griggs M."/>
            <person name="Abernathy B."/>
            <person name="Du J."/>
            <person name="Tian Z."/>
            <person name="Zhu L."/>
            <person name="Gill N."/>
            <person name="Joshi T."/>
            <person name="Libault M."/>
            <person name="Sethuraman A."/>
            <person name="Zhang X."/>
            <person name="Shinozaki K."/>
            <person name="Nguyen H."/>
            <person name="Wing R."/>
            <person name="Cregan P."/>
            <person name="Specht J."/>
            <person name="Grimwood J."/>
            <person name="Rokhsar D."/>
            <person name="Stacey G."/>
            <person name="Shoemaker R."/>
            <person name="Jackson S."/>
        </authorList>
    </citation>
    <scope>NUCLEOTIDE SEQUENCE</scope>
    <source>
        <tissue evidence="13">Callus</tissue>
    </source>
</reference>
<keyword evidence="8" id="KW-0325">Glycoprotein</keyword>
<dbReference type="FunFam" id="2.30.180.10:FF:000006">
    <property type="entry name" value="Fasciclin-like arabinogalactan protein 11"/>
    <property type="match status" value="1"/>
</dbReference>
<evidence type="ECO:0000256" key="5">
    <source>
        <dbReference type="ARBA" id="ARBA00022729"/>
    </source>
</evidence>
<organism evidence="13">
    <name type="scientific">Glycine max</name>
    <name type="common">Soybean</name>
    <name type="synonym">Glycine hispida</name>
    <dbReference type="NCBI Taxonomy" id="3847"/>
    <lineage>
        <taxon>Eukaryota</taxon>
        <taxon>Viridiplantae</taxon>
        <taxon>Streptophyta</taxon>
        <taxon>Embryophyta</taxon>
        <taxon>Tracheophyta</taxon>
        <taxon>Spermatophyta</taxon>
        <taxon>Magnoliopsida</taxon>
        <taxon>eudicotyledons</taxon>
        <taxon>Gunneridae</taxon>
        <taxon>Pentapetalae</taxon>
        <taxon>rosids</taxon>
        <taxon>fabids</taxon>
        <taxon>Fabales</taxon>
        <taxon>Fabaceae</taxon>
        <taxon>Papilionoideae</taxon>
        <taxon>50 kb inversion clade</taxon>
        <taxon>NPAAA clade</taxon>
        <taxon>indigoferoid/millettioid clade</taxon>
        <taxon>Phaseoleae</taxon>
        <taxon>Glycine</taxon>
        <taxon>Glycine subgen. Soja</taxon>
    </lineage>
</organism>
<accession>A0A0R0H8B1</accession>
<keyword evidence="6" id="KW-0654">Proteoglycan</keyword>
<feature type="chain" id="PRO_5014521521" description="FAS1 domain-containing protein" evidence="11">
    <location>
        <begin position="26"/>
        <end position="250"/>
    </location>
</feature>
<evidence type="ECO:0000256" key="9">
    <source>
        <dbReference type="ARBA" id="ARBA00024686"/>
    </source>
</evidence>
<dbReference type="InterPro" id="IPR045003">
    <property type="entry name" value="FLA_A"/>
</dbReference>
<evidence type="ECO:0000256" key="4">
    <source>
        <dbReference type="ARBA" id="ARBA00022622"/>
    </source>
</evidence>
<evidence type="ECO:0000256" key="2">
    <source>
        <dbReference type="ARBA" id="ARBA00007843"/>
    </source>
</evidence>
<dbReference type="KEGG" id="gmx:100500293"/>
<feature type="region of interest" description="Disordered" evidence="10">
    <location>
        <begin position="190"/>
        <end position="225"/>
    </location>
</feature>
<keyword evidence="5 11" id="KW-0732">Signal</keyword>
<dbReference type="ExpressionAtlas" id="A0A0R0H8B1">
    <property type="expression patterns" value="baseline and differential"/>
</dbReference>
<dbReference type="EnsemblPlants" id="KRH26998">
    <property type="protein sequence ID" value="KRH26998"/>
    <property type="gene ID" value="GLYMA_12G207600"/>
</dbReference>
<dbReference type="GeneID" id="100500293"/>
<dbReference type="PANTHER" id="PTHR32077">
    <property type="entry name" value="FASCICLIN-LIKE ARABINOGALACTAN PROTEIN"/>
    <property type="match status" value="1"/>
</dbReference>
<evidence type="ECO:0000313" key="14">
    <source>
        <dbReference type="EnsemblPlants" id="KRH26998"/>
    </source>
</evidence>
<dbReference type="SMART" id="SM00554">
    <property type="entry name" value="FAS1"/>
    <property type="match status" value="1"/>
</dbReference>
<comment type="function">
    <text evidence="9">May be a cell surface adhesion protein.</text>
</comment>
<dbReference type="AlphaFoldDB" id="A0A0R0H8B1"/>
<comment type="similarity">
    <text evidence="2">Belongs to the fasciclin-like AGP family.</text>
</comment>
<feature type="signal peptide" evidence="11">
    <location>
        <begin position="1"/>
        <end position="25"/>
    </location>
</feature>
<dbReference type="STRING" id="3847.A0A0R0H8B1"/>
<evidence type="ECO:0000256" key="6">
    <source>
        <dbReference type="ARBA" id="ARBA00022974"/>
    </source>
</evidence>
<dbReference type="EMBL" id="CM000845">
    <property type="protein sequence ID" value="KRH26998.1"/>
    <property type="molecule type" value="Genomic_DNA"/>
</dbReference>
<dbReference type="PANTHER" id="PTHR32077:SF54">
    <property type="entry name" value="FASCICLIN-LIKE ARABINOGALACTAN PROTEIN 13-RELATED"/>
    <property type="match status" value="1"/>
</dbReference>
<keyword evidence="15" id="KW-1185">Reference proteome</keyword>
<dbReference type="Proteomes" id="UP000008827">
    <property type="component" value="Chromosome 12"/>
</dbReference>
<evidence type="ECO:0000256" key="11">
    <source>
        <dbReference type="SAM" id="SignalP"/>
    </source>
</evidence>
<dbReference type="InterPro" id="IPR000782">
    <property type="entry name" value="FAS1_domain"/>
</dbReference>
<keyword evidence="7" id="KW-0472">Membrane</keyword>
<evidence type="ECO:0000256" key="3">
    <source>
        <dbReference type="ARBA" id="ARBA00022475"/>
    </source>
</evidence>
<dbReference type="Gramene" id="KRH26998">
    <property type="protein sequence ID" value="KRH26998"/>
    <property type="gene ID" value="GLYMA_12G207600"/>
</dbReference>
<dbReference type="Gene3D" id="2.30.180.10">
    <property type="entry name" value="FAS1 domain"/>
    <property type="match status" value="1"/>
</dbReference>
<evidence type="ECO:0000313" key="15">
    <source>
        <dbReference type="Proteomes" id="UP000008827"/>
    </source>
</evidence>
<keyword evidence="4" id="KW-0449">Lipoprotein</keyword>
<comment type="subcellular location">
    <subcellularLocation>
        <location evidence="1">Cell membrane</location>
        <topology evidence="1">Lipid-anchor</topology>
        <topology evidence="1">GPI-anchor</topology>
    </subcellularLocation>
</comment>
<evidence type="ECO:0000256" key="1">
    <source>
        <dbReference type="ARBA" id="ARBA00004609"/>
    </source>
</evidence>
<dbReference type="SMR" id="A0A0R0H8B1"/>
<evidence type="ECO:0000259" key="12">
    <source>
        <dbReference type="PROSITE" id="PS50213"/>
    </source>
</evidence>
<evidence type="ECO:0000313" key="13">
    <source>
        <dbReference type="EMBL" id="KRH26998.1"/>
    </source>
</evidence>
<dbReference type="GO" id="GO:0005886">
    <property type="term" value="C:plasma membrane"/>
    <property type="evidence" value="ECO:0000318"/>
    <property type="project" value="GO_Central"/>
</dbReference>
<evidence type="ECO:0000256" key="8">
    <source>
        <dbReference type="ARBA" id="ARBA00023180"/>
    </source>
</evidence>
<dbReference type="GO" id="GO:0009834">
    <property type="term" value="P:plant-type secondary cell wall biogenesis"/>
    <property type="evidence" value="ECO:0000318"/>
    <property type="project" value="GO_Central"/>
</dbReference>
<feature type="compositionally biased region" description="Low complexity" evidence="10">
    <location>
        <begin position="192"/>
        <end position="204"/>
    </location>
</feature>
<dbReference type="GO" id="GO:0098552">
    <property type="term" value="C:side of membrane"/>
    <property type="evidence" value="ECO:0007669"/>
    <property type="project" value="UniProtKB-KW"/>
</dbReference>
<dbReference type="OMA" id="YHIIPKY"/>
<proteinExistence type="inferred from homology"/>